<keyword evidence="3 5" id="KW-0694">RNA-binding</keyword>
<dbReference type="Gene3D" id="3.10.290.10">
    <property type="entry name" value="RNA-binding S4 domain"/>
    <property type="match status" value="1"/>
</dbReference>
<evidence type="ECO:0000256" key="6">
    <source>
        <dbReference type="RuleBase" id="RU003887"/>
    </source>
</evidence>
<keyword evidence="4 6" id="KW-0413">Isomerase</keyword>
<dbReference type="InterPro" id="IPR002942">
    <property type="entry name" value="S4_RNA-bd"/>
</dbReference>
<evidence type="ECO:0000313" key="9">
    <source>
        <dbReference type="EMBL" id="MBB4838868.1"/>
    </source>
</evidence>
<dbReference type="GO" id="GO:0003723">
    <property type="term" value="F:RNA binding"/>
    <property type="evidence" value="ECO:0007669"/>
    <property type="project" value="UniProtKB-KW"/>
</dbReference>
<dbReference type="GO" id="GO:0000455">
    <property type="term" value="P:enzyme-directed rRNA pseudouridine synthesis"/>
    <property type="evidence" value="ECO:0007669"/>
    <property type="project" value="UniProtKB-ARBA"/>
</dbReference>
<feature type="compositionally biased region" description="Basic and acidic residues" evidence="7">
    <location>
        <begin position="346"/>
        <end position="357"/>
    </location>
</feature>
<dbReference type="InterPro" id="IPR050343">
    <property type="entry name" value="RsuA_PseudoU_synthase"/>
</dbReference>
<keyword evidence="10" id="KW-1185">Reference proteome</keyword>
<dbReference type="InterPro" id="IPR020094">
    <property type="entry name" value="TruA/RsuA/RluB/E/F_N"/>
</dbReference>
<dbReference type="Pfam" id="PF01479">
    <property type="entry name" value="S4"/>
    <property type="match status" value="1"/>
</dbReference>
<gene>
    <name evidence="9" type="ORF">HNP52_001937</name>
</gene>
<organism evidence="9 10">
    <name type="scientific">Sphingomonas kyeonggiensis</name>
    <dbReference type="NCBI Taxonomy" id="1268553"/>
    <lineage>
        <taxon>Bacteria</taxon>
        <taxon>Pseudomonadati</taxon>
        <taxon>Pseudomonadota</taxon>
        <taxon>Alphaproteobacteria</taxon>
        <taxon>Sphingomonadales</taxon>
        <taxon>Sphingomonadaceae</taxon>
        <taxon>Sphingomonas</taxon>
    </lineage>
</organism>
<dbReference type="Gene3D" id="3.30.70.580">
    <property type="entry name" value="Pseudouridine synthase I, catalytic domain, N-terminal subdomain"/>
    <property type="match status" value="1"/>
</dbReference>
<dbReference type="InterPro" id="IPR018496">
    <property type="entry name" value="PsdUridine_synth_RsuA/RluB_CS"/>
</dbReference>
<dbReference type="Proteomes" id="UP000575241">
    <property type="component" value="Unassembled WGS sequence"/>
</dbReference>
<evidence type="ECO:0000256" key="2">
    <source>
        <dbReference type="ARBA" id="ARBA00008348"/>
    </source>
</evidence>
<evidence type="ECO:0000256" key="7">
    <source>
        <dbReference type="SAM" id="MobiDB-lite"/>
    </source>
</evidence>
<dbReference type="EC" id="5.4.99.-" evidence="6"/>
<dbReference type="InterPro" id="IPR000748">
    <property type="entry name" value="PsdUridine_synth_RsuA/RluB/E/F"/>
</dbReference>
<dbReference type="PANTHER" id="PTHR47683">
    <property type="entry name" value="PSEUDOURIDINE SYNTHASE FAMILY PROTEIN-RELATED"/>
    <property type="match status" value="1"/>
</dbReference>
<dbReference type="SUPFAM" id="SSF55120">
    <property type="entry name" value="Pseudouridine synthase"/>
    <property type="match status" value="1"/>
</dbReference>
<evidence type="ECO:0000256" key="5">
    <source>
        <dbReference type="PROSITE-ProRule" id="PRU00182"/>
    </source>
</evidence>
<dbReference type="GO" id="GO:0120159">
    <property type="term" value="F:rRNA pseudouridine synthase activity"/>
    <property type="evidence" value="ECO:0007669"/>
    <property type="project" value="UniProtKB-ARBA"/>
</dbReference>
<feature type="compositionally biased region" description="Basic and acidic residues" evidence="7">
    <location>
        <begin position="384"/>
        <end position="407"/>
    </location>
</feature>
<feature type="compositionally biased region" description="Basic and acidic residues" evidence="7">
    <location>
        <begin position="305"/>
        <end position="318"/>
    </location>
</feature>
<dbReference type="Gene3D" id="3.30.70.1560">
    <property type="entry name" value="Alpha-L RNA-binding motif"/>
    <property type="match status" value="1"/>
</dbReference>
<dbReference type="InterPro" id="IPR006145">
    <property type="entry name" value="PsdUridine_synth_RsuA/RluA"/>
</dbReference>
<dbReference type="Pfam" id="PF00849">
    <property type="entry name" value="PseudoU_synth_2"/>
    <property type="match status" value="1"/>
</dbReference>
<evidence type="ECO:0000259" key="8">
    <source>
        <dbReference type="SMART" id="SM00363"/>
    </source>
</evidence>
<dbReference type="PROSITE" id="PS01149">
    <property type="entry name" value="PSI_RSU"/>
    <property type="match status" value="1"/>
</dbReference>
<sequence length="427" mass="46703">MSPSNPKEAQRIAKLLARAGIASRRDIERMITDGRIALDGKVLDTPATLLTSLRGVTVDGKPVAAPAPARLFRYHKPAGLLTTERDPKGRPTIYDNLPEGLPRVMPVGRLDLSTEGLLLLTTDGELKRELELPATGVERSYRARAYGNVTQAQLESLMLGVEIEGIRYGSINANIERRTGANVWIEMTLTEGKNREVRRVLEYLGLEVNRLIRTRYGPFYLGDMPPGDVDEIRKADLITFRTVMSKPGGGKAASNLQFAVRSRVVEPAPRPKPVPTGGVEPEGRRKVAKPVAAPKKPVFTARITPEAKRGDEAQERPRAPGKPGFAPRGDRAEQRPRGPGKPGFARNRDEAPGERSRGPGKPGPRKPREEAPANPARAARARAHREAREPQTGDFVDRPKGPRRPDRGPAGGRGKPGKPARPPRTRK</sequence>
<feature type="compositionally biased region" description="Low complexity" evidence="7">
    <location>
        <begin position="289"/>
        <end position="298"/>
    </location>
</feature>
<comment type="caution">
    <text evidence="9">The sequence shown here is derived from an EMBL/GenBank/DDBJ whole genome shotgun (WGS) entry which is preliminary data.</text>
</comment>
<dbReference type="EMBL" id="JACHLN010000002">
    <property type="protein sequence ID" value="MBB4838868.1"/>
    <property type="molecule type" value="Genomic_DNA"/>
</dbReference>
<dbReference type="SUPFAM" id="SSF55174">
    <property type="entry name" value="Alpha-L RNA-binding motif"/>
    <property type="match status" value="1"/>
</dbReference>
<dbReference type="RefSeq" id="WP_311768437.1">
    <property type="nucleotide sequence ID" value="NZ_JACHLN010000002.1"/>
</dbReference>
<dbReference type="PANTHER" id="PTHR47683:SF3">
    <property type="entry name" value="RIBOSOMAL LARGE SUBUNIT PSEUDOURIDINE SYNTHASE B"/>
    <property type="match status" value="1"/>
</dbReference>
<feature type="compositionally biased region" description="Basic residues" evidence="7">
    <location>
        <begin position="415"/>
        <end position="427"/>
    </location>
</feature>
<dbReference type="AlphaFoldDB" id="A0A7W7K0Q7"/>
<dbReference type="SMART" id="SM00363">
    <property type="entry name" value="S4"/>
    <property type="match status" value="1"/>
</dbReference>
<reference evidence="9 10" key="1">
    <citation type="submission" date="2020-08" db="EMBL/GenBank/DDBJ databases">
        <title>Functional genomics of gut bacteria from endangered species of beetles.</title>
        <authorList>
            <person name="Carlos-Shanley C."/>
        </authorList>
    </citation>
    <scope>NUCLEOTIDE SEQUENCE [LARGE SCALE GENOMIC DNA]</scope>
    <source>
        <strain evidence="9 10">S00224</strain>
    </source>
</reference>
<accession>A0A7W7K0Q7</accession>
<evidence type="ECO:0000313" key="10">
    <source>
        <dbReference type="Proteomes" id="UP000575241"/>
    </source>
</evidence>
<comment type="catalytic activity">
    <reaction evidence="1">
        <text>a uridine in RNA = a pseudouridine in RNA</text>
        <dbReference type="Rhea" id="RHEA:48348"/>
        <dbReference type="Rhea" id="RHEA-COMP:12068"/>
        <dbReference type="Rhea" id="RHEA-COMP:12069"/>
        <dbReference type="ChEBI" id="CHEBI:65314"/>
        <dbReference type="ChEBI" id="CHEBI:65315"/>
    </reaction>
</comment>
<dbReference type="NCBIfam" id="TIGR00093">
    <property type="entry name" value="pseudouridine synthase"/>
    <property type="match status" value="1"/>
</dbReference>
<dbReference type="CDD" id="cd00165">
    <property type="entry name" value="S4"/>
    <property type="match status" value="1"/>
</dbReference>
<comment type="similarity">
    <text evidence="2 6">Belongs to the pseudouridine synthase RsuA family.</text>
</comment>
<dbReference type="PROSITE" id="PS50889">
    <property type="entry name" value="S4"/>
    <property type="match status" value="1"/>
</dbReference>
<dbReference type="InterPro" id="IPR042092">
    <property type="entry name" value="PsdUridine_s_RsuA/RluB/E/F_cat"/>
</dbReference>
<evidence type="ECO:0000256" key="3">
    <source>
        <dbReference type="ARBA" id="ARBA00022884"/>
    </source>
</evidence>
<evidence type="ECO:0000256" key="1">
    <source>
        <dbReference type="ARBA" id="ARBA00000073"/>
    </source>
</evidence>
<name>A0A7W7K0Q7_9SPHN</name>
<dbReference type="InterPro" id="IPR036986">
    <property type="entry name" value="S4_RNA-bd_sf"/>
</dbReference>
<proteinExistence type="inferred from homology"/>
<dbReference type="InterPro" id="IPR020103">
    <property type="entry name" value="PsdUridine_synth_cat_dom_sf"/>
</dbReference>
<feature type="region of interest" description="Disordered" evidence="7">
    <location>
        <begin position="264"/>
        <end position="427"/>
    </location>
</feature>
<feature type="domain" description="RNA-binding S4" evidence="8">
    <location>
        <begin position="10"/>
        <end position="68"/>
    </location>
</feature>
<evidence type="ECO:0000256" key="4">
    <source>
        <dbReference type="ARBA" id="ARBA00023235"/>
    </source>
</evidence>
<protein>
    <recommendedName>
        <fullName evidence="6">Pseudouridine synthase</fullName>
        <ecNumber evidence="6">5.4.99.-</ecNumber>
    </recommendedName>
</protein>